<evidence type="ECO:0000256" key="2">
    <source>
        <dbReference type="ARBA" id="ARBA00022448"/>
    </source>
</evidence>
<comment type="similarity">
    <text evidence="1">Belongs to the leucine-binding protein family.</text>
</comment>
<feature type="region of interest" description="Disordered" evidence="5">
    <location>
        <begin position="275"/>
        <end position="306"/>
    </location>
</feature>
<dbReference type="PANTHER" id="PTHR47151:SF2">
    <property type="entry name" value="AMINO ACID BINDING PROTEIN"/>
    <property type="match status" value="1"/>
</dbReference>
<proteinExistence type="inferred from homology"/>
<feature type="domain" description="Leucine-binding protein" evidence="7">
    <location>
        <begin position="37"/>
        <end position="372"/>
    </location>
</feature>
<feature type="signal peptide" evidence="6">
    <location>
        <begin position="1"/>
        <end position="31"/>
    </location>
</feature>
<dbReference type="Proteomes" id="UP001156881">
    <property type="component" value="Unassembled WGS sequence"/>
</dbReference>
<gene>
    <name evidence="8" type="ORF">GCM10007884_05260</name>
    <name evidence="9" type="ORF">GGR33_002191</name>
</gene>
<dbReference type="SUPFAM" id="SSF53822">
    <property type="entry name" value="Periplasmic binding protein-like I"/>
    <property type="match status" value="1"/>
</dbReference>
<dbReference type="Proteomes" id="UP000517759">
    <property type="component" value="Unassembled WGS sequence"/>
</dbReference>
<dbReference type="Pfam" id="PF13458">
    <property type="entry name" value="Peripla_BP_6"/>
    <property type="match status" value="1"/>
</dbReference>
<evidence type="ECO:0000259" key="7">
    <source>
        <dbReference type="Pfam" id="PF13458"/>
    </source>
</evidence>
<reference evidence="11" key="2">
    <citation type="journal article" date="2019" name="Int. J. Syst. Evol. Microbiol.">
        <title>The Global Catalogue of Microorganisms (GCM) 10K type strain sequencing project: providing services to taxonomists for standard genome sequencing and annotation.</title>
        <authorList>
            <consortium name="The Broad Institute Genomics Platform"/>
            <consortium name="The Broad Institute Genome Sequencing Center for Infectious Disease"/>
            <person name="Wu L."/>
            <person name="Ma J."/>
        </authorList>
    </citation>
    <scope>NUCLEOTIDE SEQUENCE [LARGE SCALE GENOMIC DNA]</scope>
    <source>
        <strain evidence="11">NBRC 107710</strain>
    </source>
</reference>
<evidence type="ECO:0000313" key="8">
    <source>
        <dbReference type="EMBL" id="GLS42541.1"/>
    </source>
</evidence>
<evidence type="ECO:0000313" key="9">
    <source>
        <dbReference type="EMBL" id="MBB3902696.1"/>
    </source>
</evidence>
<dbReference type="CDD" id="cd06342">
    <property type="entry name" value="PBP1_ABC_LIVBP-like"/>
    <property type="match status" value="1"/>
</dbReference>
<dbReference type="InterPro" id="IPR028081">
    <property type="entry name" value="Leu-bd"/>
</dbReference>
<evidence type="ECO:0000256" key="3">
    <source>
        <dbReference type="ARBA" id="ARBA00022729"/>
    </source>
</evidence>
<keyword evidence="2" id="KW-0813">Transport</keyword>
<dbReference type="GO" id="GO:0006865">
    <property type="term" value="P:amino acid transport"/>
    <property type="evidence" value="ECO:0007669"/>
    <property type="project" value="UniProtKB-KW"/>
</dbReference>
<dbReference type="AlphaFoldDB" id="A0A7W6AHZ0"/>
<feature type="chain" id="PRO_5030727724" evidence="6">
    <location>
        <begin position="32"/>
        <end position="388"/>
    </location>
</feature>
<feature type="compositionally biased region" description="Basic and acidic residues" evidence="5">
    <location>
        <begin position="286"/>
        <end position="299"/>
    </location>
</feature>
<evidence type="ECO:0000256" key="4">
    <source>
        <dbReference type="ARBA" id="ARBA00022970"/>
    </source>
</evidence>
<sequence length="388" mass="40199">MLALPETAGMTAMRRLRTLAALALLAWPALAAAAPAPIRIGLAAPLTGPDAGFGQGMQAGAEQAVADINRGGGVNGQRLQLIVRDDAGDPKQAATVARSFATDGVTLVVGHLNAGTSAATLAIYEDAGILAITPGATWASLTARGAWNVFRACGSDAQQGAIAGTWLAERFPGKPIALVNDKTTFGRGLADEAARALKERGGREALFEGISRGDKDFSGLVARMKAAKVDAVYFGGLAAEAALLVRAMRDGGFVGAFVGSDGILDKDFAQAAGPGAEGTLMTLAPDPRRLPDPPRDRRAAPSRSPEAEAFAARSYAAVEVLKGAIEATKSADPRRIADLLHGGRAMRTLLGEMTFDARGDLTSSPYALVVWRRTPDGRIDYAGNEVAR</sequence>
<accession>A0A7W6AHZ0</accession>
<keyword evidence="4" id="KW-0029">Amino-acid transport</keyword>
<reference evidence="9 10" key="3">
    <citation type="submission" date="2020-08" db="EMBL/GenBank/DDBJ databases">
        <title>Genomic Encyclopedia of Type Strains, Phase IV (KMG-IV): sequencing the most valuable type-strain genomes for metagenomic binning, comparative biology and taxonomic classification.</title>
        <authorList>
            <person name="Goeker M."/>
        </authorList>
    </citation>
    <scope>NUCLEOTIDE SEQUENCE [LARGE SCALE GENOMIC DNA]</scope>
    <source>
        <strain evidence="9 10">DSM 24105</strain>
    </source>
</reference>
<evidence type="ECO:0000313" key="11">
    <source>
        <dbReference type="Proteomes" id="UP001156881"/>
    </source>
</evidence>
<keyword evidence="11" id="KW-1185">Reference proteome</keyword>
<evidence type="ECO:0000256" key="6">
    <source>
        <dbReference type="SAM" id="SignalP"/>
    </source>
</evidence>
<reference evidence="8" key="4">
    <citation type="submission" date="2023-01" db="EMBL/GenBank/DDBJ databases">
        <title>Draft genome sequence of Methylobacterium brachythecii strain NBRC 107710.</title>
        <authorList>
            <person name="Sun Q."/>
            <person name="Mori K."/>
        </authorList>
    </citation>
    <scope>NUCLEOTIDE SEQUENCE</scope>
    <source>
        <strain evidence="8">NBRC 107710</strain>
    </source>
</reference>
<dbReference type="EMBL" id="BSPG01000001">
    <property type="protein sequence ID" value="GLS42541.1"/>
    <property type="molecule type" value="Genomic_DNA"/>
</dbReference>
<dbReference type="InterPro" id="IPR028082">
    <property type="entry name" value="Peripla_BP_I"/>
</dbReference>
<comment type="caution">
    <text evidence="9">The sequence shown here is derived from an EMBL/GenBank/DDBJ whole genome shotgun (WGS) entry which is preliminary data.</text>
</comment>
<keyword evidence="3 6" id="KW-0732">Signal</keyword>
<evidence type="ECO:0000256" key="1">
    <source>
        <dbReference type="ARBA" id="ARBA00010062"/>
    </source>
</evidence>
<evidence type="ECO:0000313" key="10">
    <source>
        <dbReference type="Proteomes" id="UP000517759"/>
    </source>
</evidence>
<dbReference type="PANTHER" id="PTHR47151">
    <property type="entry name" value="LEU/ILE/VAL-BINDING ABC TRANSPORTER SUBUNIT"/>
    <property type="match status" value="1"/>
</dbReference>
<organism evidence="9 10">
    <name type="scientific">Methylobacterium brachythecii</name>
    <dbReference type="NCBI Taxonomy" id="1176177"/>
    <lineage>
        <taxon>Bacteria</taxon>
        <taxon>Pseudomonadati</taxon>
        <taxon>Pseudomonadota</taxon>
        <taxon>Alphaproteobacteria</taxon>
        <taxon>Hyphomicrobiales</taxon>
        <taxon>Methylobacteriaceae</taxon>
        <taxon>Methylobacterium</taxon>
    </lineage>
</organism>
<dbReference type="EMBL" id="JACIDN010000003">
    <property type="protein sequence ID" value="MBB3902696.1"/>
    <property type="molecule type" value="Genomic_DNA"/>
</dbReference>
<protein>
    <submittedName>
        <fullName evidence="8">Branched chain amino acid ABC transporter substrate-binding protein</fullName>
    </submittedName>
    <submittedName>
        <fullName evidence="9">Branched-chain amino acid transport system substrate-binding protein</fullName>
    </submittedName>
</protein>
<dbReference type="Gene3D" id="3.40.50.2300">
    <property type="match status" value="2"/>
</dbReference>
<name>A0A7W6AHZ0_9HYPH</name>
<dbReference type="InterPro" id="IPR000709">
    <property type="entry name" value="Leu_Ile_Val-bd"/>
</dbReference>
<reference evidence="8" key="1">
    <citation type="journal article" date="2014" name="Int. J. Syst. Evol. Microbiol.">
        <title>Complete genome of a new Firmicutes species belonging to the dominant human colonic microbiota ('Ruminococcus bicirculans') reveals two chromosomes and a selective capacity to utilize plant glucans.</title>
        <authorList>
            <consortium name="NISC Comparative Sequencing Program"/>
            <person name="Wegmann U."/>
            <person name="Louis P."/>
            <person name="Goesmann A."/>
            <person name="Henrissat B."/>
            <person name="Duncan S.H."/>
            <person name="Flint H.J."/>
        </authorList>
    </citation>
    <scope>NUCLEOTIDE SEQUENCE</scope>
    <source>
        <strain evidence="8">NBRC 107710</strain>
    </source>
</reference>
<dbReference type="PRINTS" id="PR00337">
    <property type="entry name" value="LEUILEVALBP"/>
</dbReference>
<evidence type="ECO:0000256" key="5">
    <source>
        <dbReference type="SAM" id="MobiDB-lite"/>
    </source>
</evidence>